<keyword evidence="13" id="KW-1185">Reference proteome</keyword>
<feature type="compositionally biased region" description="Basic residues" evidence="10">
    <location>
        <begin position="749"/>
        <end position="759"/>
    </location>
</feature>
<dbReference type="GO" id="GO:0046872">
    <property type="term" value="F:metal ion binding"/>
    <property type="evidence" value="ECO:0007669"/>
    <property type="project" value="UniProtKB-KW"/>
</dbReference>
<dbReference type="PANTHER" id="PTHR23123">
    <property type="entry name" value="PHD/F-BOX CONTAINING PROTEIN"/>
    <property type="match status" value="1"/>
</dbReference>
<feature type="compositionally biased region" description="Acidic residues" evidence="10">
    <location>
        <begin position="548"/>
        <end position="560"/>
    </location>
</feature>
<evidence type="ECO:0000256" key="3">
    <source>
        <dbReference type="ARBA" id="ARBA00022853"/>
    </source>
</evidence>
<dbReference type="Proteomes" id="UP001201812">
    <property type="component" value="Unassembled WGS sequence"/>
</dbReference>
<keyword evidence="3" id="KW-0156">Chromatin regulator</keyword>
<dbReference type="Gene3D" id="1.20.58.1360">
    <property type="match status" value="1"/>
</dbReference>
<evidence type="ECO:0000256" key="2">
    <source>
        <dbReference type="ARBA" id="ARBA00022723"/>
    </source>
</evidence>
<keyword evidence="2" id="KW-0479">Metal-binding</keyword>
<evidence type="ECO:0000256" key="1">
    <source>
        <dbReference type="ARBA" id="ARBA00004123"/>
    </source>
</evidence>
<feature type="region of interest" description="Disordered" evidence="10">
    <location>
        <begin position="709"/>
        <end position="759"/>
    </location>
</feature>
<reference evidence="12" key="1">
    <citation type="submission" date="2022-01" db="EMBL/GenBank/DDBJ databases">
        <title>Genome Sequence Resource for Two Populations of Ditylenchus destructor, the Migratory Endoparasitic Phytonematode.</title>
        <authorList>
            <person name="Zhang H."/>
            <person name="Lin R."/>
            <person name="Xie B."/>
        </authorList>
    </citation>
    <scope>NUCLEOTIDE SEQUENCE</scope>
    <source>
        <strain evidence="12">BazhouSP</strain>
    </source>
</reference>
<dbReference type="Pfam" id="PF02373">
    <property type="entry name" value="JmjC"/>
    <property type="match status" value="1"/>
</dbReference>
<comment type="subcellular location">
    <subcellularLocation>
        <location evidence="1">Nucleus</location>
    </subcellularLocation>
</comment>
<evidence type="ECO:0000313" key="12">
    <source>
        <dbReference type="EMBL" id="KAI1705109.1"/>
    </source>
</evidence>
<dbReference type="InterPro" id="IPR050690">
    <property type="entry name" value="JHDM1_Histone_Demethylase"/>
</dbReference>
<dbReference type="EMBL" id="JAKKPZ010000060">
    <property type="protein sequence ID" value="KAI1705109.1"/>
    <property type="molecule type" value="Genomic_DNA"/>
</dbReference>
<feature type="region of interest" description="Disordered" evidence="10">
    <location>
        <begin position="545"/>
        <end position="620"/>
    </location>
</feature>
<dbReference type="GO" id="GO:0051213">
    <property type="term" value="F:dioxygenase activity"/>
    <property type="evidence" value="ECO:0007669"/>
    <property type="project" value="UniProtKB-KW"/>
</dbReference>
<dbReference type="SMART" id="SM00558">
    <property type="entry name" value="JmjC"/>
    <property type="match status" value="1"/>
</dbReference>
<dbReference type="SUPFAM" id="SSF51197">
    <property type="entry name" value="Clavaminate synthase-like"/>
    <property type="match status" value="1"/>
</dbReference>
<evidence type="ECO:0000313" key="13">
    <source>
        <dbReference type="Proteomes" id="UP001201812"/>
    </source>
</evidence>
<evidence type="ECO:0000256" key="8">
    <source>
        <dbReference type="ARBA" id="ARBA00023163"/>
    </source>
</evidence>
<feature type="compositionally biased region" description="Low complexity" evidence="10">
    <location>
        <begin position="589"/>
        <end position="601"/>
    </location>
</feature>
<dbReference type="PROSITE" id="PS51184">
    <property type="entry name" value="JMJC"/>
    <property type="match status" value="1"/>
</dbReference>
<dbReference type="InterPro" id="IPR041070">
    <property type="entry name" value="JHD"/>
</dbReference>
<sequence>MDSIADTSEEVKTASSEMDSDPVEDKIMCFSDANSESTYPYVDLKVQQVFSDSHPTDTDNYTEWYPTSEDDTHMKVKSKSQVTSANHCASCEREKPGSPCVDIEDYEEPLILKYHCDECQRNGHGHSEMKPWHNEHRHDFFAADENDKPTQIGTKAFIREFLKTHFEIPEVPPEVVPVYENGHDFMREFDFENEWEKPYKVLNMSGLGMKMPGPGFTLDNVIGIMGDDFLVDTIDVYAQRTHLMSLGRFKTFWELDHKDRERLYNILSLEFSQTKFEEIVKSPDLARRLSWAYKYWRGAKSRSVEDESAGVSMLENCSAPFREMHKESEPLVEHFCLMGMEGSFTDFHIDFGGSSVWYHVYEGEKIFYVVKPTEPNLLSFKKHQMSKRYKERFFGKKFKSNGGLLRLHVRAGETLFIPSGWIHAVYTPVDSIVFGGNFIHHLNLKMQLRIYDFEKDTNVDDRWLYPKFELCNWYYASDLVQRIKECNDDGRTDPNAIKDAEILFPYLQRWSEKEYNYEWQKKEFRKMRDKLKMVLRMTKKRRSHSESDYESELVESDYEEQGGKKRRSAERNHEPVKLKIKLPRSKIGSSPTSSLPQLQPQEFGPLTPSSSVRKSQEVEGPENIDIAAVFQNRSQLSARGRRVKPSARVFEYITTDSDADVEDRSKPAQFQRSASKNFMAQFTEEELRNIAEAEKAGEQEARNHKYLDDYQPSFMPSKKKKAPAIPGSAPKPAAPTLKAKKEGLTAKQRLAKKLKIKLR</sequence>
<dbReference type="Gene3D" id="2.60.120.650">
    <property type="entry name" value="Cupin"/>
    <property type="match status" value="1"/>
</dbReference>
<evidence type="ECO:0000256" key="10">
    <source>
        <dbReference type="SAM" id="MobiDB-lite"/>
    </source>
</evidence>
<keyword evidence="4" id="KW-0223">Dioxygenase</keyword>
<keyword evidence="5" id="KW-0560">Oxidoreductase</keyword>
<protein>
    <submittedName>
        <fullName evidence="12">JmjC domain, hydroxylase domain-containing protein</fullName>
    </submittedName>
</protein>
<evidence type="ECO:0000256" key="6">
    <source>
        <dbReference type="ARBA" id="ARBA00023004"/>
    </source>
</evidence>
<evidence type="ECO:0000256" key="4">
    <source>
        <dbReference type="ARBA" id="ARBA00022964"/>
    </source>
</evidence>
<name>A0AAD4MUJ8_9BILA</name>
<gene>
    <name evidence="12" type="ORF">DdX_13867</name>
</gene>
<dbReference type="GO" id="GO:0006325">
    <property type="term" value="P:chromatin organization"/>
    <property type="evidence" value="ECO:0007669"/>
    <property type="project" value="UniProtKB-KW"/>
</dbReference>
<feature type="region of interest" description="Disordered" evidence="10">
    <location>
        <begin position="1"/>
        <end position="20"/>
    </location>
</feature>
<keyword evidence="6" id="KW-0408">Iron</keyword>
<evidence type="ECO:0000256" key="9">
    <source>
        <dbReference type="ARBA" id="ARBA00023242"/>
    </source>
</evidence>
<evidence type="ECO:0000259" key="11">
    <source>
        <dbReference type="PROSITE" id="PS51184"/>
    </source>
</evidence>
<keyword evidence="8" id="KW-0804">Transcription</keyword>
<evidence type="ECO:0000256" key="5">
    <source>
        <dbReference type="ARBA" id="ARBA00023002"/>
    </source>
</evidence>
<dbReference type="GO" id="GO:0005634">
    <property type="term" value="C:nucleus"/>
    <property type="evidence" value="ECO:0007669"/>
    <property type="project" value="UniProtKB-SubCell"/>
</dbReference>
<evidence type="ECO:0000256" key="7">
    <source>
        <dbReference type="ARBA" id="ARBA00023015"/>
    </source>
</evidence>
<comment type="caution">
    <text evidence="12">The sequence shown here is derived from an EMBL/GenBank/DDBJ whole genome shotgun (WGS) entry which is preliminary data.</text>
</comment>
<keyword evidence="9" id="KW-0539">Nucleus</keyword>
<keyword evidence="7" id="KW-0805">Transcription regulation</keyword>
<organism evidence="12 13">
    <name type="scientific">Ditylenchus destructor</name>
    <dbReference type="NCBI Taxonomy" id="166010"/>
    <lineage>
        <taxon>Eukaryota</taxon>
        <taxon>Metazoa</taxon>
        <taxon>Ecdysozoa</taxon>
        <taxon>Nematoda</taxon>
        <taxon>Chromadorea</taxon>
        <taxon>Rhabditida</taxon>
        <taxon>Tylenchina</taxon>
        <taxon>Tylenchomorpha</taxon>
        <taxon>Sphaerularioidea</taxon>
        <taxon>Anguinidae</taxon>
        <taxon>Anguininae</taxon>
        <taxon>Ditylenchus</taxon>
    </lineage>
</organism>
<dbReference type="AlphaFoldDB" id="A0AAD4MUJ8"/>
<proteinExistence type="predicted"/>
<accession>A0AAD4MUJ8</accession>
<dbReference type="Pfam" id="PF17811">
    <property type="entry name" value="JHD"/>
    <property type="match status" value="1"/>
</dbReference>
<feature type="domain" description="JmjC" evidence="11">
    <location>
        <begin position="294"/>
        <end position="455"/>
    </location>
</feature>
<dbReference type="InterPro" id="IPR003347">
    <property type="entry name" value="JmjC_dom"/>
</dbReference>